<feature type="region of interest" description="Disordered" evidence="3">
    <location>
        <begin position="464"/>
        <end position="483"/>
    </location>
</feature>
<proteinExistence type="inferred from homology"/>
<evidence type="ECO:0000259" key="4">
    <source>
        <dbReference type="PROSITE" id="PS51513"/>
    </source>
</evidence>
<feature type="compositionally biased region" description="Gly residues" evidence="3">
    <location>
        <begin position="268"/>
        <end position="281"/>
    </location>
</feature>
<feature type="compositionally biased region" description="Gly residues" evidence="3">
    <location>
        <begin position="314"/>
        <end position="323"/>
    </location>
</feature>
<feature type="short sequence motif" description="FFD box" evidence="2">
    <location>
        <begin position="418"/>
        <end position="434"/>
    </location>
</feature>
<feature type="compositionally biased region" description="Polar residues" evidence="3">
    <location>
        <begin position="488"/>
        <end position="514"/>
    </location>
</feature>
<dbReference type="InterPro" id="IPR047575">
    <property type="entry name" value="Sm"/>
</dbReference>
<dbReference type="Gene3D" id="2.30.30.100">
    <property type="match status" value="1"/>
</dbReference>
<dbReference type="PANTHER" id="PTHR13586">
    <property type="entry name" value="SCD6 PROTEIN-RELATED"/>
    <property type="match status" value="1"/>
</dbReference>
<feature type="region of interest" description="Disordered" evidence="3">
    <location>
        <begin position="99"/>
        <end position="124"/>
    </location>
</feature>
<reference evidence="6 7" key="2">
    <citation type="journal article" date="2022" name="Mol. Biol. Evol.">
        <title>Comparative Genomics Reveals Insights into the Divergent Evolution of Astigmatic Mites and Household Pest Adaptations.</title>
        <authorList>
            <person name="Xiong Q."/>
            <person name="Wan A.T."/>
            <person name="Liu X."/>
            <person name="Fung C.S."/>
            <person name="Xiao X."/>
            <person name="Malainual N."/>
            <person name="Hou J."/>
            <person name="Wang L."/>
            <person name="Wang M."/>
            <person name="Yang K.Y."/>
            <person name="Cui Y."/>
            <person name="Leung E.L."/>
            <person name="Nong W."/>
            <person name="Shin S.K."/>
            <person name="Au S.W."/>
            <person name="Jeong K.Y."/>
            <person name="Chew F.T."/>
            <person name="Hui J.H."/>
            <person name="Leung T.F."/>
            <person name="Tungtrongchitr A."/>
            <person name="Zhong N."/>
            <person name="Liu Z."/>
            <person name="Tsui S.K."/>
        </authorList>
    </citation>
    <scope>NUCLEOTIDE SEQUENCE [LARGE SCALE GENOMIC DNA]</scope>
    <source>
        <strain evidence="6">Derp</strain>
    </source>
</reference>
<feature type="region of interest" description="Disordered" evidence="3">
    <location>
        <begin position="488"/>
        <end position="550"/>
    </location>
</feature>
<protein>
    <submittedName>
        <fullName evidence="6">Protein LSM14 A</fullName>
    </submittedName>
</protein>
<evidence type="ECO:0000256" key="1">
    <source>
        <dbReference type="ARBA" id="ARBA00010415"/>
    </source>
</evidence>
<feature type="compositionally biased region" description="Low complexity" evidence="3">
    <location>
        <begin position="282"/>
        <end position="299"/>
    </location>
</feature>
<evidence type="ECO:0000256" key="3">
    <source>
        <dbReference type="SAM" id="MobiDB-lite"/>
    </source>
</evidence>
<dbReference type="SMART" id="SM01271">
    <property type="entry name" value="LSM14"/>
    <property type="match status" value="1"/>
</dbReference>
<feature type="domain" description="Sm" evidence="5">
    <location>
        <begin position="3"/>
        <end position="85"/>
    </location>
</feature>
<dbReference type="CDD" id="cd01736">
    <property type="entry name" value="LSm14_N"/>
    <property type="match status" value="1"/>
</dbReference>
<dbReference type="Pfam" id="PF09532">
    <property type="entry name" value="FDF"/>
    <property type="match status" value="1"/>
</dbReference>
<dbReference type="InterPro" id="IPR025761">
    <property type="entry name" value="FFD_box"/>
</dbReference>
<dbReference type="PROSITE" id="PS52002">
    <property type="entry name" value="SM"/>
    <property type="match status" value="1"/>
</dbReference>
<feature type="compositionally biased region" description="Low complexity" evidence="3">
    <location>
        <begin position="515"/>
        <end position="550"/>
    </location>
</feature>
<feature type="compositionally biased region" description="Polar residues" evidence="3">
    <location>
        <begin position="380"/>
        <end position="407"/>
    </location>
</feature>
<dbReference type="SMART" id="SM01199">
    <property type="entry name" value="FDF"/>
    <property type="match status" value="1"/>
</dbReference>
<dbReference type="Proteomes" id="UP000887458">
    <property type="component" value="Unassembled WGS sequence"/>
</dbReference>
<gene>
    <name evidence="6" type="primary">LSM14A_1</name>
    <name evidence="6" type="ORF">DERP_014061</name>
</gene>
<feature type="region of interest" description="Disordered" evidence="3">
    <location>
        <begin position="148"/>
        <end position="356"/>
    </location>
</feature>
<feature type="compositionally biased region" description="Polar residues" evidence="3">
    <location>
        <begin position="233"/>
        <end position="265"/>
    </location>
</feature>
<evidence type="ECO:0000256" key="2">
    <source>
        <dbReference type="PROSITE-ProRule" id="PRU00846"/>
    </source>
</evidence>
<evidence type="ECO:0000313" key="6">
    <source>
        <dbReference type="EMBL" id="KAH9418099.1"/>
    </source>
</evidence>
<evidence type="ECO:0000313" key="7">
    <source>
        <dbReference type="Proteomes" id="UP000887458"/>
    </source>
</evidence>
<dbReference type="PANTHER" id="PTHR13586:SF0">
    <property type="entry name" value="TRAILER HITCH, ISOFORM H"/>
    <property type="match status" value="1"/>
</dbReference>
<dbReference type="SUPFAM" id="SSF50182">
    <property type="entry name" value="Sm-like ribonucleoproteins"/>
    <property type="match status" value="1"/>
</dbReference>
<feature type="compositionally biased region" description="Low complexity" evidence="3">
    <location>
        <begin position="324"/>
        <end position="336"/>
    </location>
</feature>
<dbReference type="Pfam" id="PF12701">
    <property type="entry name" value="LSM14"/>
    <property type="match status" value="1"/>
</dbReference>
<dbReference type="InterPro" id="IPR010920">
    <property type="entry name" value="LSM_dom_sf"/>
</dbReference>
<comment type="caution">
    <text evidence="6">The sequence shown here is derived from an EMBL/GenBank/DDBJ whole genome shotgun (WGS) entry which is preliminary data.</text>
</comment>
<dbReference type="PROSITE" id="PS51513">
    <property type="entry name" value="FFD"/>
    <property type="match status" value="1"/>
</dbReference>
<dbReference type="InterPro" id="IPR025609">
    <property type="entry name" value="Lsm14-like_N"/>
</dbReference>
<dbReference type="EMBL" id="NJHN03000066">
    <property type="protein sequence ID" value="KAH9418099.1"/>
    <property type="molecule type" value="Genomic_DNA"/>
</dbReference>
<accession>A0ABQ8J678</accession>
<feature type="compositionally biased region" description="Low complexity" evidence="3">
    <location>
        <begin position="182"/>
        <end position="212"/>
    </location>
</feature>
<evidence type="ECO:0000259" key="5">
    <source>
        <dbReference type="PROSITE" id="PS52002"/>
    </source>
</evidence>
<organism evidence="6 7">
    <name type="scientific">Dermatophagoides pteronyssinus</name>
    <name type="common">European house dust mite</name>
    <dbReference type="NCBI Taxonomy" id="6956"/>
    <lineage>
        <taxon>Eukaryota</taxon>
        <taxon>Metazoa</taxon>
        <taxon>Ecdysozoa</taxon>
        <taxon>Arthropoda</taxon>
        <taxon>Chelicerata</taxon>
        <taxon>Arachnida</taxon>
        <taxon>Acari</taxon>
        <taxon>Acariformes</taxon>
        <taxon>Sarcoptiformes</taxon>
        <taxon>Astigmata</taxon>
        <taxon>Psoroptidia</taxon>
        <taxon>Analgoidea</taxon>
        <taxon>Pyroglyphidae</taxon>
        <taxon>Dermatophagoidinae</taxon>
        <taxon>Dermatophagoides</taxon>
    </lineage>
</organism>
<comment type="similarity">
    <text evidence="1">Belongs to the LSM14 family.</text>
</comment>
<feature type="region of interest" description="Disordered" evidence="3">
    <location>
        <begin position="376"/>
        <end position="416"/>
    </location>
</feature>
<feature type="domain" description="FFD box profile" evidence="4">
    <location>
        <begin position="418"/>
        <end position="434"/>
    </location>
</feature>
<feature type="compositionally biased region" description="Low complexity" evidence="3">
    <location>
        <begin position="221"/>
        <end position="232"/>
    </location>
</feature>
<dbReference type="InterPro" id="IPR019050">
    <property type="entry name" value="FDF_dom"/>
</dbReference>
<feature type="compositionally biased region" description="Polar residues" evidence="3">
    <location>
        <begin position="300"/>
        <end position="310"/>
    </location>
</feature>
<keyword evidence="7" id="KW-1185">Reference proteome</keyword>
<sequence length="550" mass="58885">MSTTPMNPTPFFGSKISLISKSEIRYEGILYTVDPKESTIALAQVRSFGSEDRVVEKPVPPRDEIFQYIIFRASDIKDLIVDKPPSPGLTDPAIIQAHSTTSQPSPFPSSFSQTTSSGTASGINAIGSGAGTSASSLQQQLQQAGIQNASTAAVGSKSSGGQSSSSVQHHESSNKQANKPNASSAQIASSSSGSHAHQQGPKTPGGQKQLPQRTPNQMNRQHQSQQQQQQQHAPTSHQNNRQDGSSGGSFMNRQNNFANRRNLNQPRGGSGGGGGGGGFGQMNGFQQRNGGMNMGGFQRTSFSNRFQNQHGGHRSTGGGGMGGFNNFIRRQNNRNFVPNRTAGHHTKPSLDVPDSDFDFEKAQDEFKQLEEKLAGLRVNGDSTNNAASNSDAETPNTTSEQTNASPKTETDKDASKEGCYNKEKSFFDQISCEALERTKGNVQRVDWKAERKLNRETFGMVAPMRRNNGYRSNNRFGGYRSYQHNYRNRSGQQANHSGGSGVNNANKPQQNGVPSSNASSSTNNATTVASTSSAVAVSSSNLVSVSPAKN</sequence>
<feature type="compositionally biased region" description="Low complexity" evidence="3">
    <location>
        <begin position="148"/>
        <end position="167"/>
    </location>
</feature>
<name>A0ABQ8J678_DERPT</name>
<reference evidence="6 7" key="1">
    <citation type="journal article" date="2018" name="J. Allergy Clin. Immunol.">
        <title>High-quality assembly of Dermatophagoides pteronyssinus genome and transcriptome reveals a wide range of novel allergens.</title>
        <authorList>
            <person name="Liu X.Y."/>
            <person name="Yang K.Y."/>
            <person name="Wang M.Q."/>
            <person name="Kwok J.S."/>
            <person name="Zeng X."/>
            <person name="Yang Z."/>
            <person name="Xiao X.J."/>
            <person name="Lau C.P."/>
            <person name="Li Y."/>
            <person name="Huang Z.M."/>
            <person name="Ba J.G."/>
            <person name="Yim A.K."/>
            <person name="Ouyang C.Y."/>
            <person name="Ngai S.M."/>
            <person name="Chan T.F."/>
            <person name="Leung E.L."/>
            <person name="Liu L."/>
            <person name="Liu Z.G."/>
            <person name="Tsui S.K."/>
        </authorList>
    </citation>
    <scope>NUCLEOTIDE SEQUENCE [LARGE SCALE GENOMIC DNA]</scope>
    <source>
        <strain evidence="6">Derp</strain>
    </source>
</reference>